<dbReference type="Pfam" id="PF00496">
    <property type="entry name" value="SBP_bac_5"/>
    <property type="match status" value="1"/>
</dbReference>
<dbReference type="CDD" id="cd08506">
    <property type="entry name" value="PBP2_clavulanate_OppA2"/>
    <property type="match status" value="1"/>
</dbReference>
<dbReference type="SUPFAM" id="SSF53850">
    <property type="entry name" value="Periplasmic binding protein-like II"/>
    <property type="match status" value="1"/>
</dbReference>
<evidence type="ECO:0000313" key="4">
    <source>
        <dbReference type="Proteomes" id="UP001596139"/>
    </source>
</evidence>
<dbReference type="EMBL" id="JBHSPX010000001">
    <property type="protein sequence ID" value="MFC6060970.1"/>
    <property type="molecule type" value="Genomic_DNA"/>
</dbReference>
<dbReference type="PROSITE" id="PS51257">
    <property type="entry name" value="PROKAR_LIPOPROTEIN"/>
    <property type="match status" value="1"/>
</dbReference>
<dbReference type="Proteomes" id="UP001596139">
    <property type="component" value="Unassembled WGS sequence"/>
</dbReference>
<feature type="signal peptide" evidence="1">
    <location>
        <begin position="1"/>
        <end position="30"/>
    </location>
</feature>
<dbReference type="Gene3D" id="3.10.105.10">
    <property type="entry name" value="Dipeptide-binding Protein, Domain 3"/>
    <property type="match status" value="1"/>
</dbReference>
<accession>A0ABW1MB51</accession>
<dbReference type="PIRSF" id="PIRSF002741">
    <property type="entry name" value="MppA"/>
    <property type="match status" value="1"/>
</dbReference>
<proteinExistence type="predicted"/>
<comment type="caution">
    <text evidence="3">The sequence shown here is derived from an EMBL/GenBank/DDBJ whole genome shotgun (WGS) entry which is preliminary data.</text>
</comment>
<keyword evidence="1" id="KW-0732">Signal</keyword>
<dbReference type="InterPro" id="IPR000914">
    <property type="entry name" value="SBP_5_dom"/>
</dbReference>
<dbReference type="InterPro" id="IPR030678">
    <property type="entry name" value="Peptide/Ni-bd"/>
</dbReference>
<dbReference type="RefSeq" id="WP_031065934.1">
    <property type="nucleotide sequence ID" value="NZ_JBHSPX010000001.1"/>
</dbReference>
<sequence>MSSNRTRRTHATLVALAAGALVLTACSSGAGTNTEGGNDRSGAEAQRSQIAFGDAAASKGAAEEVPGARKGGTIKVYQRDTYSHLDPAQIYVSDEGALATLLFRKLTTYHMDNKGKYTVVGDLATDSGQSSDGGKTWKYTLKDNVKWEDGSPITAKDIRHSIERTFAPFITDGPYYLQQWLADTNSTDYRKLLKDGPYKGKHLPDSVLETPDDKTIVFHFKSPHPDLPYALAMAGYAAVQEKKDTKEKYDKAPQSSGPYKIKPGSFKSGKGMTLVRNTEWDPKTDNSRHQYVDKFDIQFGVSYPDSTQRLIADNSDNQTAVSFNNQVDAASMQTVSNDPKVKKRSTSGYQPYVGVINFNMKRIKDKKVREALAYAMPTQAVLDAYGTPGGGELAGSYISPTVTGYKDIDPYGKLKKPLGDVAKAKKILKDAGKTGMKITFAYMNAPEPQKYSVSIVDNLKKAGFDVQPKDLPSDTYYDVIGKVDNKFDIYASAWGADWPSASTVLPPTMDGRQVQDGSPNYSHYDNPEVSKEMDRIAKMSDQEKASEEWFKLNEKILKEDLPAIPTFYYKQIQLHGSKVGGVVNNDIISGVDPTKLFLKK</sequence>
<dbReference type="PANTHER" id="PTHR30290:SF83">
    <property type="entry name" value="ABC TRANSPORTER SUBSTRATE-BINDING PROTEIN"/>
    <property type="match status" value="1"/>
</dbReference>
<keyword evidence="4" id="KW-1185">Reference proteome</keyword>
<protein>
    <submittedName>
        <fullName evidence="3">ABC transporter substrate-binding protein</fullName>
    </submittedName>
</protein>
<organism evidence="3 4">
    <name type="scientific">Streptomyces ochraceiscleroticus</name>
    <dbReference type="NCBI Taxonomy" id="47761"/>
    <lineage>
        <taxon>Bacteria</taxon>
        <taxon>Bacillati</taxon>
        <taxon>Actinomycetota</taxon>
        <taxon>Actinomycetes</taxon>
        <taxon>Kitasatosporales</taxon>
        <taxon>Streptomycetaceae</taxon>
        <taxon>Streptomyces</taxon>
    </lineage>
</organism>
<evidence type="ECO:0000313" key="3">
    <source>
        <dbReference type="EMBL" id="MFC6060970.1"/>
    </source>
</evidence>
<evidence type="ECO:0000259" key="2">
    <source>
        <dbReference type="Pfam" id="PF00496"/>
    </source>
</evidence>
<feature type="domain" description="Solute-binding protein family 5" evidence="2">
    <location>
        <begin position="118"/>
        <end position="511"/>
    </location>
</feature>
<feature type="chain" id="PRO_5047265158" evidence="1">
    <location>
        <begin position="31"/>
        <end position="600"/>
    </location>
</feature>
<dbReference type="PANTHER" id="PTHR30290">
    <property type="entry name" value="PERIPLASMIC BINDING COMPONENT OF ABC TRANSPORTER"/>
    <property type="match status" value="1"/>
</dbReference>
<name>A0ABW1MB51_9ACTN</name>
<reference evidence="4" key="1">
    <citation type="journal article" date="2019" name="Int. J. Syst. Evol. Microbiol.">
        <title>The Global Catalogue of Microorganisms (GCM) 10K type strain sequencing project: providing services to taxonomists for standard genome sequencing and annotation.</title>
        <authorList>
            <consortium name="The Broad Institute Genomics Platform"/>
            <consortium name="The Broad Institute Genome Sequencing Center for Infectious Disease"/>
            <person name="Wu L."/>
            <person name="Ma J."/>
        </authorList>
    </citation>
    <scope>NUCLEOTIDE SEQUENCE [LARGE SCALE GENOMIC DNA]</scope>
    <source>
        <strain evidence="4">CGMCC 1.15180</strain>
    </source>
</reference>
<dbReference type="InterPro" id="IPR039424">
    <property type="entry name" value="SBP_5"/>
</dbReference>
<evidence type="ECO:0000256" key="1">
    <source>
        <dbReference type="SAM" id="SignalP"/>
    </source>
</evidence>
<dbReference type="Gene3D" id="3.40.190.10">
    <property type="entry name" value="Periplasmic binding protein-like II"/>
    <property type="match status" value="1"/>
</dbReference>
<gene>
    <name evidence="3" type="ORF">ACFP4F_00200</name>
</gene>